<dbReference type="AlphaFoldDB" id="A0A2J6Q4L5"/>
<reference evidence="6 7" key="1">
    <citation type="submission" date="2016-05" db="EMBL/GenBank/DDBJ databases">
        <title>A degradative enzymes factory behind the ericoid mycorrhizal symbiosis.</title>
        <authorList>
            <consortium name="DOE Joint Genome Institute"/>
            <person name="Martino E."/>
            <person name="Morin E."/>
            <person name="Grelet G."/>
            <person name="Kuo A."/>
            <person name="Kohler A."/>
            <person name="Daghino S."/>
            <person name="Barry K."/>
            <person name="Choi C."/>
            <person name="Cichocki N."/>
            <person name="Clum A."/>
            <person name="Copeland A."/>
            <person name="Hainaut M."/>
            <person name="Haridas S."/>
            <person name="Labutti K."/>
            <person name="Lindquist E."/>
            <person name="Lipzen A."/>
            <person name="Khouja H.-R."/>
            <person name="Murat C."/>
            <person name="Ohm R."/>
            <person name="Olson A."/>
            <person name="Spatafora J."/>
            <person name="Veneault-Fourrey C."/>
            <person name="Henrissat B."/>
            <person name="Grigoriev I."/>
            <person name="Martin F."/>
            <person name="Perotto S."/>
        </authorList>
    </citation>
    <scope>NUCLEOTIDE SEQUENCE [LARGE SCALE GENOMIC DNA]</scope>
    <source>
        <strain evidence="6 7">UAMH 7357</strain>
    </source>
</reference>
<dbReference type="OrthoDB" id="6770063at2759"/>
<dbReference type="STRING" id="1745343.A0A2J6Q4L5"/>
<dbReference type="InterPro" id="IPR036259">
    <property type="entry name" value="MFS_trans_sf"/>
</dbReference>
<feature type="transmembrane region" description="Helical" evidence="5">
    <location>
        <begin position="90"/>
        <end position="110"/>
    </location>
</feature>
<evidence type="ECO:0000256" key="5">
    <source>
        <dbReference type="SAM" id="Phobius"/>
    </source>
</evidence>
<feature type="transmembrane region" description="Helical" evidence="5">
    <location>
        <begin position="192"/>
        <end position="225"/>
    </location>
</feature>
<dbReference type="PANTHER" id="PTHR23502:SF134">
    <property type="entry name" value="MAJOR FACILITATOR SUPERFAMILY (MFS) PROFILE DOMAIN-CONTAINING PROTEIN-RELATED"/>
    <property type="match status" value="1"/>
</dbReference>
<protein>
    <submittedName>
        <fullName evidence="6">MFS general substrate transporter</fullName>
    </submittedName>
</protein>
<keyword evidence="4 5" id="KW-0472">Membrane</keyword>
<feature type="transmembrane region" description="Helical" evidence="5">
    <location>
        <begin position="301"/>
        <end position="326"/>
    </location>
</feature>
<evidence type="ECO:0000256" key="1">
    <source>
        <dbReference type="ARBA" id="ARBA00004141"/>
    </source>
</evidence>
<dbReference type="PANTHER" id="PTHR23502">
    <property type="entry name" value="MAJOR FACILITATOR SUPERFAMILY"/>
    <property type="match status" value="1"/>
</dbReference>
<sequence length="389" mass="43691">MCFAAGPMVLTPLSEINGRKPVFLGTYALFKGESFDNAGRDTQKFGGVVTDLFDPMSRGIPMSFFATAAFSGGLGQLVSGYIVASSSWRWIYWHQFIINGILMLAIAIFFKETRGPVLLSRKAKALNTITEVSKDFISFPNTQTHWRVESDEQRAKISRMIKLSLTRPFCELISFRKLHILIQPDLLFTERVVFWFSIWISFSWALIFLFFTGLVFISMCVGAILGNIFYPFEENLYRRYGHQPPNLAILKRACSGWHMQETASNTADNPEARIYSACILSIFMALGMFMYGATSFPSVPWIFPAIAISVVTFGAYAIYLSVFTYLADIYTTYASSTMAAQSFCRNILAGCLPLVVNIMFRRLTFVGAASLLGGIALLLRYMDPVFDLL</sequence>
<evidence type="ECO:0000313" key="7">
    <source>
        <dbReference type="Proteomes" id="UP000235672"/>
    </source>
</evidence>
<keyword evidence="7" id="KW-1185">Reference proteome</keyword>
<dbReference type="SUPFAM" id="SSF103473">
    <property type="entry name" value="MFS general substrate transporter"/>
    <property type="match status" value="1"/>
</dbReference>
<dbReference type="EMBL" id="KZ613482">
    <property type="protein sequence ID" value="PMD21220.1"/>
    <property type="molecule type" value="Genomic_DNA"/>
</dbReference>
<name>A0A2J6Q4L5_9HELO</name>
<feature type="transmembrane region" description="Helical" evidence="5">
    <location>
        <begin position="274"/>
        <end position="294"/>
    </location>
</feature>
<proteinExistence type="predicted"/>
<dbReference type="GO" id="GO:0022857">
    <property type="term" value="F:transmembrane transporter activity"/>
    <property type="evidence" value="ECO:0007669"/>
    <property type="project" value="InterPro"/>
</dbReference>
<evidence type="ECO:0000256" key="2">
    <source>
        <dbReference type="ARBA" id="ARBA00022692"/>
    </source>
</evidence>
<evidence type="ECO:0000313" key="6">
    <source>
        <dbReference type="EMBL" id="PMD21220.1"/>
    </source>
</evidence>
<comment type="subcellular location">
    <subcellularLocation>
        <location evidence="1">Membrane</location>
        <topology evidence="1">Multi-pass membrane protein</topology>
    </subcellularLocation>
</comment>
<dbReference type="Pfam" id="PF07690">
    <property type="entry name" value="MFS_1"/>
    <property type="match status" value="1"/>
</dbReference>
<evidence type="ECO:0000256" key="3">
    <source>
        <dbReference type="ARBA" id="ARBA00022989"/>
    </source>
</evidence>
<dbReference type="GO" id="GO:0005886">
    <property type="term" value="C:plasma membrane"/>
    <property type="evidence" value="ECO:0007669"/>
    <property type="project" value="TreeGrafter"/>
</dbReference>
<keyword evidence="2 5" id="KW-0812">Transmembrane</keyword>
<dbReference type="Proteomes" id="UP000235672">
    <property type="component" value="Unassembled WGS sequence"/>
</dbReference>
<keyword evidence="3 5" id="KW-1133">Transmembrane helix</keyword>
<accession>A0A2J6Q4L5</accession>
<feature type="transmembrane region" description="Helical" evidence="5">
    <location>
        <begin position="64"/>
        <end position="84"/>
    </location>
</feature>
<organism evidence="6 7">
    <name type="scientific">Hyaloscypha hepaticicola</name>
    <dbReference type="NCBI Taxonomy" id="2082293"/>
    <lineage>
        <taxon>Eukaryota</taxon>
        <taxon>Fungi</taxon>
        <taxon>Dikarya</taxon>
        <taxon>Ascomycota</taxon>
        <taxon>Pezizomycotina</taxon>
        <taxon>Leotiomycetes</taxon>
        <taxon>Helotiales</taxon>
        <taxon>Hyaloscyphaceae</taxon>
        <taxon>Hyaloscypha</taxon>
    </lineage>
</organism>
<evidence type="ECO:0000256" key="4">
    <source>
        <dbReference type="ARBA" id="ARBA00023136"/>
    </source>
</evidence>
<feature type="transmembrane region" description="Helical" evidence="5">
    <location>
        <begin position="363"/>
        <end position="382"/>
    </location>
</feature>
<dbReference type="Gene3D" id="1.20.1250.20">
    <property type="entry name" value="MFS general substrate transporter like domains"/>
    <property type="match status" value="1"/>
</dbReference>
<gene>
    <name evidence="6" type="ORF">NA56DRAFT_671011</name>
</gene>
<dbReference type="InterPro" id="IPR011701">
    <property type="entry name" value="MFS"/>
</dbReference>